<dbReference type="AlphaFoldDB" id="A0A645GYV4"/>
<proteinExistence type="predicted"/>
<dbReference type="Gene3D" id="6.20.120.50">
    <property type="match status" value="1"/>
</dbReference>
<gene>
    <name evidence="1" type="ORF">SDC9_179412</name>
</gene>
<evidence type="ECO:0008006" key="2">
    <source>
        <dbReference type="Google" id="ProtNLM"/>
    </source>
</evidence>
<reference evidence="1" key="1">
    <citation type="submission" date="2019-08" db="EMBL/GenBank/DDBJ databases">
        <authorList>
            <person name="Kucharzyk K."/>
            <person name="Murdoch R.W."/>
            <person name="Higgins S."/>
            <person name="Loffler F."/>
        </authorList>
    </citation>
    <scope>NUCLEOTIDE SEQUENCE</scope>
</reference>
<name>A0A645GYV4_9ZZZZ</name>
<evidence type="ECO:0000313" key="1">
    <source>
        <dbReference type="EMBL" id="MPN31937.1"/>
    </source>
</evidence>
<comment type="caution">
    <text evidence="1">The sequence shown here is derived from an EMBL/GenBank/DDBJ whole genome shotgun (WGS) entry which is preliminary data.</text>
</comment>
<protein>
    <recommendedName>
        <fullName evidence="2">DUF3006 domain-containing protein</fullName>
    </recommendedName>
</protein>
<sequence>MRCLIDSIENNGVKFETGDEGIICLPKSLLPDGAREGDIVDITNGRITLCPDETQKRRTQITKLMDGMWE</sequence>
<accession>A0A645GYV4</accession>
<organism evidence="1">
    <name type="scientific">bioreactor metagenome</name>
    <dbReference type="NCBI Taxonomy" id="1076179"/>
    <lineage>
        <taxon>unclassified sequences</taxon>
        <taxon>metagenomes</taxon>
        <taxon>ecological metagenomes</taxon>
    </lineage>
</organism>
<dbReference type="InterPro" id="IPR021377">
    <property type="entry name" value="DUF3006"/>
</dbReference>
<dbReference type="EMBL" id="VSSQ01083691">
    <property type="protein sequence ID" value="MPN31937.1"/>
    <property type="molecule type" value="Genomic_DNA"/>
</dbReference>
<dbReference type="Pfam" id="PF11213">
    <property type="entry name" value="DUF3006"/>
    <property type="match status" value="1"/>
</dbReference>